<dbReference type="Pfam" id="PF03142">
    <property type="entry name" value="Chitin_synth_2"/>
    <property type="match status" value="1"/>
</dbReference>
<dbReference type="Pfam" id="PF22997">
    <property type="entry name" value="CHS4"/>
    <property type="match status" value="1"/>
</dbReference>
<feature type="transmembrane region" description="Helical" evidence="11">
    <location>
        <begin position="982"/>
        <end position="1010"/>
    </location>
</feature>
<dbReference type="InterPro" id="IPR004835">
    <property type="entry name" value="Chitin_synth"/>
</dbReference>
<dbReference type="SUPFAM" id="SSF53448">
    <property type="entry name" value="Nucleotide-diphospho-sugar transferases"/>
    <property type="match status" value="1"/>
</dbReference>
<reference evidence="13 14" key="2">
    <citation type="journal article" date="2014" name="J. Gen. Appl. Microbiol.">
        <title>The early diverging ascomycetous budding yeast Saitoella complicata has three histone deacetylases belonging to the Clr6, Hos2, and Rpd3 lineages.</title>
        <authorList>
            <person name="Nishida H."/>
            <person name="Matsumoto T."/>
            <person name="Kondo S."/>
            <person name="Hamamoto M."/>
            <person name="Yoshikawa H."/>
        </authorList>
    </citation>
    <scope>NUCLEOTIDE SEQUENCE [LARGE SCALE GENOMIC DNA]</scope>
    <source>
        <strain evidence="13 14">NRRL Y-17804</strain>
    </source>
</reference>
<keyword evidence="14" id="KW-1185">Reference proteome</keyword>
<evidence type="ECO:0000256" key="5">
    <source>
        <dbReference type="ARBA" id="ARBA00022679"/>
    </source>
</evidence>
<dbReference type="CDD" id="cd04190">
    <property type="entry name" value="Chitin_synth_C"/>
    <property type="match status" value="1"/>
</dbReference>
<evidence type="ECO:0000256" key="2">
    <source>
        <dbReference type="ARBA" id="ARBA00012543"/>
    </source>
</evidence>
<comment type="subcellular location">
    <subcellularLocation>
        <location evidence="1">Cell membrane</location>
        <topology evidence="1">Multi-pass membrane protein</topology>
    </subcellularLocation>
</comment>
<dbReference type="InterPro" id="IPR054295">
    <property type="entry name" value="CHS4-like_dom"/>
</dbReference>
<feature type="region of interest" description="Disordered" evidence="10">
    <location>
        <begin position="1113"/>
        <end position="1136"/>
    </location>
</feature>
<evidence type="ECO:0000256" key="8">
    <source>
        <dbReference type="ARBA" id="ARBA00023136"/>
    </source>
</evidence>
<evidence type="ECO:0000256" key="9">
    <source>
        <dbReference type="ARBA" id="ARBA00023180"/>
    </source>
</evidence>
<feature type="domain" description="Chitin synthase 4-like" evidence="12">
    <location>
        <begin position="329"/>
        <end position="410"/>
    </location>
</feature>
<feature type="compositionally biased region" description="Polar residues" evidence="10">
    <location>
        <begin position="19"/>
        <end position="30"/>
    </location>
</feature>
<evidence type="ECO:0000256" key="10">
    <source>
        <dbReference type="SAM" id="MobiDB-lite"/>
    </source>
</evidence>
<feature type="transmembrane region" description="Helical" evidence="11">
    <location>
        <begin position="1042"/>
        <end position="1066"/>
    </location>
</feature>
<evidence type="ECO:0000256" key="4">
    <source>
        <dbReference type="ARBA" id="ARBA00022676"/>
    </source>
</evidence>
<protein>
    <recommendedName>
        <fullName evidence="2">chitin synthase</fullName>
        <ecNumber evidence="2">2.4.1.16</ecNumber>
    </recommendedName>
</protein>
<dbReference type="PANTHER" id="PTHR22914:SF16">
    <property type="entry name" value="CHITIN SYNTHASE 3"/>
    <property type="match status" value="1"/>
</dbReference>
<organism evidence="13 14">
    <name type="scientific">Saitoella complicata (strain BCRC 22490 / CBS 7301 / JCM 7358 / NBRC 10748 / NRRL Y-17804)</name>
    <dbReference type="NCBI Taxonomy" id="698492"/>
    <lineage>
        <taxon>Eukaryota</taxon>
        <taxon>Fungi</taxon>
        <taxon>Dikarya</taxon>
        <taxon>Ascomycota</taxon>
        <taxon>Taphrinomycotina</taxon>
        <taxon>Taphrinomycotina incertae sedis</taxon>
        <taxon>Saitoella</taxon>
    </lineage>
</organism>
<feature type="transmembrane region" description="Helical" evidence="11">
    <location>
        <begin position="1016"/>
        <end position="1035"/>
    </location>
</feature>
<keyword evidence="5" id="KW-0808">Transferase</keyword>
<dbReference type="GO" id="GO:0004100">
    <property type="term" value="F:chitin synthase activity"/>
    <property type="evidence" value="ECO:0007669"/>
    <property type="project" value="UniProtKB-EC"/>
</dbReference>
<dbReference type="STRING" id="698492.A0A0E9NLS7"/>
<keyword evidence="8 11" id="KW-0472">Membrane</keyword>
<evidence type="ECO:0000256" key="1">
    <source>
        <dbReference type="ARBA" id="ARBA00004651"/>
    </source>
</evidence>
<dbReference type="PANTHER" id="PTHR22914">
    <property type="entry name" value="CHITIN SYNTHASE"/>
    <property type="match status" value="1"/>
</dbReference>
<evidence type="ECO:0000256" key="6">
    <source>
        <dbReference type="ARBA" id="ARBA00022692"/>
    </source>
</evidence>
<accession>A0A0E9NLS7</accession>
<evidence type="ECO:0000256" key="3">
    <source>
        <dbReference type="ARBA" id="ARBA00022475"/>
    </source>
</evidence>
<dbReference type="GO" id="GO:0006031">
    <property type="term" value="P:chitin biosynthetic process"/>
    <property type="evidence" value="ECO:0007669"/>
    <property type="project" value="TreeGrafter"/>
</dbReference>
<dbReference type="OMA" id="DIMGLCG"/>
<evidence type="ECO:0000256" key="7">
    <source>
        <dbReference type="ARBA" id="ARBA00022989"/>
    </source>
</evidence>
<dbReference type="InterPro" id="IPR029044">
    <property type="entry name" value="Nucleotide-diphossugar_trans"/>
</dbReference>
<evidence type="ECO:0000313" key="14">
    <source>
        <dbReference type="Proteomes" id="UP000033140"/>
    </source>
</evidence>
<evidence type="ECO:0000256" key="11">
    <source>
        <dbReference type="SAM" id="Phobius"/>
    </source>
</evidence>
<dbReference type="GO" id="GO:0005886">
    <property type="term" value="C:plasma membrane"/>
    <property type="evidence" value="ECO:0007669"/>
    <property type="project" value="UniProtKB-SubCell"/>
</dbReference>
<dbReference type="AlphaFoldDB" id="A0A0E9NLS7"/>
<dbReference type="GO" id="GO:0030428">
    <property type="term" value="C:cell septum"/>
    <property type="evidence" value="ECO:0007669"/>
    <property type="project" value="TreeGrafter"/>
</dbReference>
<keyword evidence="6 11" id="KW-0812">Transmembrane</keyword>
<gene>
    <name evidence="13" type="ORF">G7K_4874-t1</name>
</gene>
<name>A0A0E9NLS7_SAICN</name>
<keyword evidence="4" id="KW-0328">Glycosyltransferase</keyword>
<sequence>MNPMNRSVSDLEMMGGTAGASTSLARSGSGINRKKSLVRPERNRVDPDHPNYQYRQHVLATNATVMPSATGEVPRGPMTEFGESEFDAESTSDGMAAALGKGRAAPVNGGNVAGKMKGKRGTKYFRRDNETEASFWAVYCSLVTCWIPGTVLRWCGIPGKQQQMAWREKIGLISCILAIAAIVGYLTFGFTATVCGSPRPTYRINEVNTGMLIIHGRAYDLSQSTHPAFQGNPTGANVLFNPVNAGGQDASFLFQNVNHKCKGLITKVSGSSIPEDSDGNLGWYMPCHLRNQDGSTAANFTYEHYTGYSCHTSTNARDAYYNLDVGGDVYFTWDDVKNSSRNLMVYSGDVIDLDLISWLPADNVTYPSVFDELKNGTLNDRYRGVDVTHAFLKTGQKHIGECLSDIAKVGMVDSITVGCMASKVVLYVSLVFILAVVAVKFVLALIFGWFLSRRLGNNMANMTKEQLEARRLEIEEWSDDIYRPAADANLPNVIATGAAAVNNGRRASFLPTSSRFGNRASSIARPATSGTASNKKQPITMAIQQQNQRLTMNNQSRASLLDPSFLQSTTSFGTGASAFDVDAAPGPAGFVHEAVVPQPPIEYQPFNFPLAHTICLVTAYSESAEGIRSTCDSLATTDYPNSHKLLLIICDGLIKGSGNDLTTPDICLAMMKDFAVQPEEVEAHSYVAIANGEKRHNMAKVYAGFYDYDDSTVDSSKQQRVPMILVVKSGTPAEATAGKPGNRGKRDSQVILMSFLQKVMFDERMTELEYEMFNGIWKVTGISPDLYEIVLMVDADTKVFPDSLTHMVSTMVRDPEVMGLCGETKIANKTQSWVTAIQVFEYYISHHLSKSFEAVFGMVTCLPGCFCMYRIKAPKGPAGYWVPILNNPDIVAHYSENVVETLHQKNLLLLGEDRFLSTLMLKTFPKRKMMFVPAAVCKTVVPDEFKVLLSQRRRWINSTVHNLMELVLVKDLCGTFCFSMQFVVFIELVGTLVLPAALAFTLYVVIIAIVAKPVPIIPLVLLALVLGLPAVLIVLTAKRASYILWMLIYLISLPVWNLVLPSWAFWHFDDFSWGETRKVIGEVKGEDHGGKEGEFNSDMIVMKRWGDFERDRRKMMSPGSAPSPQGGNGYLSPVSESVLGNSKQYDSFQQMDLGLGENGSSEDYATAK</sequence>
<dbReference type="Proteomes" id="UP000033140">
    <property type="component" value="Unassembled WGS sequence"/>
</dbReference>
<evidence type="ECO:0000313" key="13">
    <source>
        <dbReference type="EMBL" id="GAO50753.1"/>
    </source>
</evidence>
<comment type="caution">
    <text evidence="13">The sequence shown here is derived from an EMBL/GenBank/DDBJ whole genome shotgun (WGS) entry which is preliminary data.</text>
</comment>
<dbReference type="Gene3D" id="3.90.550.10">
    <property type="entry name" value="Spore Coat Polysaccharide Biosynthesis Protein SpsA, Chain A"/>
    <property type="match status" value="1"/>
</dbReference>
<keyword evidence="3" id="KW-1003">Cell membrane</keyword>
<reference evidence="13 14" key="3">
    <citation type="journal article" date="2015" name="Genome Announc.">
        <title>Draft Genome Sequence of the Archiascomycetous Yeast Saitoella complicata.</title>
        <authorList>
            <person name="Yamauchi K."/>
            <person name="Kondo S."/>
            <person name="Hamamoto M."/>
            <person name="Takahashi Y."/>
            <person name="Ogura Y."/>
            <person name="Hayashi T."/>
            <person name="Nishida H."/>
        </authorList>
    </citation>
    <scope>NUCLEOTIDE SEQUENCE [LARGE SCALE GENOMIC DNA]</scope>
    <source>
        <strain evidence="13 14">NRRL Y-17804</strain>
    </source>
</reference>
<dbReference type="EC" id="2.4.1.16" evidence="2"/>
<proteinExistence type="predicted"/>
<keyword evidence="7 11" id="KW-1133">Transmembrane helix</keyword>
<evidence type="ECO:0000259" key="12">
    <source>
        <dbReference type="Pfam" id="PF22997"/>
    </source>
</evidence>
<dbReference type="EMBL" id="BACD03000036">
    <property type="protein sequence ID" value="GAO50753.1"/>
    <property type="molecule type" value="Genomic_DNA"/>
</dbReference>
<keyword evidence="9" id="KW-0325">Glycoprotein</keyword>
<feature type="compositionally biased region" description="Basic and acidic residues" evidence="10">
    <location>
        <begin position="38"/>
        <end position="49"/>
    </location>
</feature>
<reference evidence="13 14" key="1">
    <citation type="journal article" date="2011" name="J. Gen. Appl. Microbiol.">
        <title>Draft genome sequencing of the enigmatic yeast Saitoella complicata.</title>
        <authorList>
            <person name="Nishida H."/>
            <person name="Hamamoto M."/>
            <person name="Sugiyama J."/>
        </authorList>
    </citation>
    <scope>NUCLEOTIDE SEQUENCE [LARGE SCALE GENOMIC DNA]</scope>
    <source>
        <strain evidence="13 14">NRRL Y-17804</strain>
    </source>
</reference>
<feature type="transmembrane region" description="Helical" evidence="11">
    <location>
        <begin position="170"/>
        <end position="190"/>
    </location>
</feature>
<feature type="transmembrane region" description="Helical" evidence="11">
    <location>
        <begin position="424"/>
        <end position="451"/>
    </location>
</feature>
<feature type="region of interest" description="Disordered" evidence="10">
    <location>
        <begin position="1"/>
        <end position="50"/>
    </location>
</feature>